<keyword evidence="3" id="KW-1185">Reference proteome</keyword>
<dbReference type="GeneID" id="37016331"/>
<dbReference type="EMBL" id="KZ819340">
    <property type="protein sequence ID" value="PWN17754.1"/>
    <property type="molecule type" value="Genomic_DNA"/>
</dbReference>
<protein>
    <submittedName>
        <fullName evidence="2">Uncharacterized protein</fullName>
    </submittedName>
</protein>
<sequence length="358" mass="38766">MTILDELDAWDSSPPGSTSPKTAQSGTLATLNGTTTKRGKARETVQSIGRPGAPSSSSTQKAAARSRIPASLLASYIDALPPTATGSSSAPLPSLSAYPKEELQEEVRVWGFRSSNDRTALMATLRRVWDALLERRSSAVLESTSDASEEEDLIISLAQQQEAAEDGMHILLSPSSSVTSDPSQDEELGSLPLPGQPVLLTPHHSAILRRSITQDEQLYQRILLMEPIPFEEIWSLVQRDLAAFLGAGAGRTPLDFVLAEAEAEEETVEEMSGSASDDSDVPLALGAAKRKSAASRSPTKKQKKARRKDSRKRKPLVSRDSSMQGIKGRLTEEVKAWLDLRGITWYEGDLVGPRTRHA</sequence>
<name>A0A316TYF6_9BASI</name>
<evidence type="ECO:0000313" key="3">
    <source>
        <dbReference type="Proteomes" id="UP000245942"/>
    </source>
</evidence>
<dbReference type="AlphaFoldDB" id="A0A316TYF6"/>
<proteinExistence type="predicted"/>
<feature type="compositionally biased region" description="Basic residues" evidence="1">
    <location>
        <begin position="288"/>
        <end position="316"/>
    </location>
</feature>
<gene>
    <name evidence="2" type="ORF">BCV69DRAFT_301778</name>
</gene>
<reference evidence="2 3" key="1">
    <citation type="journal article" date="2018" name="Mol. Biol. Evol.">
        <title>Broad Genomic Sampling Reveals a Smut Pathogenic Ancestry of the Fungal Clade Ustilaginomycotina.</title>
        <authorList>
            <person name="Kijpornyongpan T."/>
            <person name="Mondo S.J."/>
            <person name="Barry K."/>
            <person name="Sandor L."/>
            <person name="Lee J."/>
            <person name="Lipzen A."/>
            <person name="Pangilinan J."/>
            <person name="LaButti K."/>
            <person name="Hainaut M."/>
            <person name="Henrissat B."/>
            <person name="Grigoriev I.V."/>
            <person name="Spatafora J.W."/>
            <person name="Aime M.C."/>
        </authorList>
    </citation>
    <scope>NUCLEOTIDE SEQUENCE [LARGE SCALE GENOMIC DNA]</scope>
    <source>
        <strain evidence="2 3">MCA 4718</strain>
    </source>
</reference>
<dbReference type="RefSeq" id="XP_025344914.1">
    <property type="nucleotide sequence ID" value="XM_025494597.1"/>
</dbReference>
<organism evidence="2 3">
    <name type="scientific">Pseudomicrostroma glucosiphilum</name>
    <dbReference type="NCBI Taxonomy" id="1684307"/>
    <lineage>
        <taxon>Eukaryota</taxon>
        <taxon>Fungi</taxon>
        <taxon>Dikarya</taxon>
        <taxon>Basidiomycota</taxon>
        <taxon>Ustilaginomycotina</taxon>
        <taxon>Exobasidiomycetes</taxon>
        <taxon>Microstromatales</taxon>
        <taxon>Microstromatales incertae sedis</taxon>
        <taxon>Pseudomicrostroma</taxon>
    </lineage>
</organism>
<accession>A0A316TYF6</accession>
<feature type="region of interest" description="Disordered" evidence="1">
    <location>
        <begin position="261"/>
        <end position="325"/>
    </location>
</feature>
<evidence type="ECO:0000256" key="1">
    <source>
        <dbReference type="SAM" id="MobiDB-lite"/>
    </source>
</evidence>
<feature type="region of interest" description="Disordered" evidence="1">
    <location>
        <begin position="1"/>
        <end position="64"/>
    </location>
</feature>
<evidence type="ECO:0000313" key="2">
    <source>
        <dbReference type="EMBL" id="PWN17754.1"/>
    </source>
</evidence>
<feature type="compositionally biased region" description="Polar residues" evidence="1">
    <location>
        <begin position="14"/>
        <end position="36"/>
    </location>
</feature>
<dbReference type="Proteomes" id="UP000245942">
    <property type="component" value="Unassembled WGS sequence"/>
</dbReference>
<dbReference type="OrthoDB" id="5576441at2759"/>